<dbReference type="PANTHER" id="PTHR42811">
    <property type="entry name" value="SERINE ACETYLTRANSFERASE"/>
    <property type="match status" value="1"/>
</dbReference>
<dbReference type="CDD" id="cd03354">
    <property type="entry name" value="LbH_SAT"/>
    <property type="match status" value="1"/>
</dbReference>
<name>A0AAW8RPY5_ENTAV</name>
<dbReference type="SUPFAM" id="SSF51161">
    <property type="entry name" value="Trimeric LpxA-like enzymes"/>
    <property type="match status" value="1"/>
</dbReference>
<dbReference type="Pfam" id="PF00132">
    <property type="entry name" value="Hexapep"/>
    <property type="match status" value="1"/>
</dbReference>
<reference evidence="5" key="1">
    <citation type="submission" date="2023-03" db="EMBL/GenBank/DDBJ databases">
        <authorList>
            <person name="Shen W."/>
            <person name="Cai J."/>
        </authorList>
    </citation>
    <scope>NUCLEOTIDE SEQUENCE</scope>
    <source>
        <strain evidence="5">P33-2</strain>
    </source>
</reference>
<evidence type="ECO:0000256" key="3">
    <source>
        <dbReference type="ARBA" id="ARBA00022679"/>
    </source>
</evidence>
<evidence type="ECO:0000256" key="4">
    <source>
        <dbReference type="ARBA" id="ARBA00023315"/>
    </source>
</evidence>
<evidence type="ECO:0000313" key="5">
    <source>
        <dbReference type="EMBL" id="MDT2401900.1"/>
    </source>
</evidence>
<dbReference type="InterPro" id="IPR001451">
    <property type="entry name" value="Hexapep"/>
</dbReference>
<accession>A0AAW8RPY5</accession>
<sequence length="157" mass="17154">MSQELKSTKLLRTGLKLKKKQIPLIPSIIQKFLRLYYGFEVIISQDMSLGENVKFAHNGLGTVINQKVKIGSNVKIYQNVTVGRNKRTVNGELMKDGAPTIEDGVVIFSGAVVVGDISIGKNSVIGANTVVTQSIPANSIVYPSKVYVGKKDEKVEY</sequence>
<protein>
    <recommendedName>
        <fullName evidence="2">Serine acetyltransferase</fullName>
    </recommendedName>
</protein>
<dbReference type="GO" id="GO:0009001">
    <property type="term" value="F:serine O-acetyltransferase activity"/>
    <property type="evidence" value="ECO:0007669"/>
    <property type="project" value="InterPro"/>
</dbReference>
<dbReference type="GO" id="GO:0006535">
    <property type="term" value="P:cysteine biosynthetic process from serine"/>
    <property type="evidence" value="ECO:0007669"/>
    <property type="project" value="InterPro"/>
</dbReference>
<evidence type="ECO:0000256" key="2">
    <source>
        <dbReference type="ARBA" id="ARBA00018522"/>
    </source>
</evidence>
<dbReference type="AlphaFoldDB" id="A0AAW8RPY5"/>
<dbReference type="EMBL" id="JARPWH010000014">
    <property type="protein sequence ID" value="MDT2401900.1"/>
    <property type="molecule type" value="Genomic_DNA"/>
</dbReference>
<dbReference type="Proteomes" id="UP001260773">
    <property type="component" value="Unassembled WGS sequence"/>
</dbReference>
<dbReference type="RefSeq" id="WP_311864967.1">
    <property type="nucleotide sequence ID" value="NZ_JARPWH010000014.1"/>
</dbReference>
<proteinExistence type="inferred from homology"/>
<dbReference type="InterPro" id="IPR005881">
    <property type="entry name" value="Ser_O-AcTrfase"/>
</dbReference>
<evidence type="ECO:0000256" key="1">
    <source>
        <dbReference type="ARBA" id="ARBA00007274"/>
    </source>
</evidence>
<keyword evidence="3" id="KW-0808">Transferase</keyword>
<gene>
    <name evidence="5" type="ORF">P7D43_05915</name>
</gene>
<keyword evidence="4" id="KW-0012">Acyltransferase</keyword>
<evidence type="ECO:0000313" key="6">
    <source>
        <dbReference type="Proteomes" id="UP001260773"/>
    </source>
</evidence>
<comment type="similarity">
    <text evidence="1">Belongs to the transferase hexapeptide repeat family.</text>
</comment>
<dbReference type="InterPro" id="IPR011004">
    <property type="entry name" value="Trimer_LpxA-like_sf"/>
</dbReference>
<dbReference type="PIRSF" id="PIRSF000441">
    <property type="entry name" value="CysE"/>
    <property type="match status" value="1"/>
</dbReference>
<dbReference type="GO" id="GO:0005737">
    <property type="term" value="C:cytoplasm"/>
    <property type="evidence" value="ECO:0007669"/>
    <property type="project" value="InterPro"/>
</dbReference>
<comment type="caution">
    <text evidence="5">The sequence shown here is derived from an EMBL/GenBank/DDBJ whole genome shotgun (WGS) entry which is preliminary data.</text>
</comment>
<organism evidence="5 6">
    <name type="scientific">Enterococcus avium</name>
    <name type="common">Streptococcus avium</name>
    <dbReference type="NCBI Taxonomy" id="33945"/>
    <lineage>
        <taxon>Bacteria</taxon>
        <taxon>Bacillati</taxon>
        <taxon>Bacillota</taxon>
        <taxon>Bacilli</taxon>
        <taxon>Lactobacillales</taxon>
        <taxon>Enterococcaceae</taxon>
        <taxon>Enterococcus</taxon>
    </lineage>
</organism>
<dbReference type="InterPro" id="IPR045304">
    <property type="entry name" value="LbH_SAT"/>
</dbReference>
<dbReference type="Gene3D" id="2.160.10.10">
    <property type="entry name" value="Hexapeptide repeat proteins"/>
    <property type="match status" value="1"/>
</dbReference>